<reference evidence="3 4" key="1">
    <citation type="submission" date="2023-07" db="EMBL/GenBank/DDBJ databases">
        <title>Genomic Encyclopedia of Type Strains, Phase IV (KMG-IV): sequencing the most valuable type-strain genomes for metagenomic binning, comparative biology and taxonomic classification.</title>
        <authorList>
            <person name="Goeker M."/>
        </authorList>
    </citation>
    <scope>NUCLEOTIDE SEQUENCE [LARGE SCALE GENOMIC DNA]</scope>
    <source>
        <strain evidence="3 4">DSM 23948</strain>
    </source>
</reference>
<feature type="compositionally biased region" description="Basic and acidic residues" evidence="1">
    <location>
        <begin position="136"/>
        <end position="148"/>
    </location>
</feature>
<proteinExistence type="predicted"/>
<dbReference type="InterPro" id="IPR007159">
    <property type="entry name" value="SpoVT-AbrB_dom"/>
</dbReference>
<dbReference type="SMART" id="SM00966">
    <property type="entry name" value="SpoVT_AbrB"/>
    <property type="match status" value="1"/>
</dbReference>
<gene>
    <name evidence="3" type="ORF">J2S07_001757</name>
</gene>
<sequence length="148" mass="17124">MKIQIAEGANEFGNIREYRDIKITSKRQLTIPKAFFDYLGIEETVHAYLLDNAILIKPEQKKSIQDQDIQTILQNVMSEGFSGDDLADEFSRRVKEYNRFLDNRIDGFLNDITSDAVSEEDEGDDFNGLDMFFDEENGKNLEKGREKQ</sequence>
<organism evidence="3 4">
    <name type="scientific">Anoxybacillus andreesenii</name>
    <dbReference type="NCBI Taxonomy" id="1325932"/>
    <lineage>
        <taxon>Bacteria</taxon>
        <taxon>Bacillati</taxon>
        <taxon>Bacillota</taxon>
        <taxon>Bacilli</taxon>
        <taxon>Bacillales</taxon>
        <taxon>Anoxybacillaceae</taxon>
        <taxon>Anoxybacillus</taxon>
    </lineage>
</organism>
<evidence type="ECO:0000256" key="1">
    <source>
        <dbReference type="SAM" id="MobiDB-lite"/>
    </source>
</evidence>
<dbReference type="GO" id="GO:0003677">
    <property type="term" value="F:DNA binding"/>
    <property type="evidence" value="ECO:0007669"/>
    <property type="project" value="UniProtKB-KW"/>
</dbReference>
<evidence type="ECO:0000259" key="2">
    <source>
        <dbReference type="SMART" id="SM00966"/>
    </source>
</evidence>
<dbReference type="RefSeq" id="WP_307150011.1">
    <property type="nucleotide sequence ID" value="NZ_JAUSTU010000006.1"/>
</dbReference>
<evidence type="ECO:0000313" key="4">
    <source>
        <dbReference type="Proteomes" id="UP001231362"/>
    </source>
</evidence>
<evidence type="ECO:0000313" key="3">
    <source>
        <dbReference type="EMBL" id="MDQ0155452.1"/>
    </source>
</evidence>
<keyword evidence="3" id="KW-0238">DNA-binding</keyword>
<protein>
    <submittedName>
        <fullName evidence="3">Bifunctional DNA-binding transcriptional regulator/antitoxin component of YhaV-PrlF toxin-antitoxin module</fullName>
    </submittedName>
</protein>
<feature type="region of interest" description="Disordered" evidence="1">
    <location>
        <begin position="118"/>
        <end position="148"/>
    </location>
</feature>
<dbReference type="EMBL" id="JAUSTU010000006">
    <property type="protein sequence ID" value="MDQ0155452.1"/>
    <property type="molecule type" value="Genomic_DNA"/>
</dbReference>
<feature type="domain" description="SpoVT-AbrB" evidence="2">
    <location>
        <begin position="21"/>
        <end position="64"/>
    </location>
</feature>
<name>A0ABT9V3C4_9BACL</name>
<dbReference type="SUPFAM" id="SSF89447">
    <property type="entry name" value="AbrB/MazE/MraZ-like"/>
    <property type="match status" value="1"/>
</dbReference>
<comment type="caution">
    <text evidence="3">The sequence shown here is derived from an EMBL/GenBank/DDBJ whole genome shotgun (WGS) entry which is preliminary data.</text>
</comment>
<feature type="compositionally biased region" description="Acidic residues" evidence="1">
    <location>
        <begin position="118"/>
        <end position="135"/>
    </location>
</feature>
<accession>A0ABT9V3C4</accession>
<keyword evidence="4" id="KW-1185">Reference proteome</keyword>
<dbReference type="InterPro" id="IPR037914">
    <property type="entry name" value="SpoVT-AbrB_sf"/>
</dbReference>
<dbReference type="Proteomes" id="UP001231362">
    <property type="component" value="Unassembled WGS sequence"/>
</dbReference>